<dbReference type="AlphaFoldDB" id="A0A918TUS0"/>
<evidence type="ECO:0000256" key="1">
    <source>
        <dbReference type="SAM" id="MobiDB-lite"/>
    </source>
</evidence>
<accession>A0A918TUS0</accession>
<evidence type="ECO:0000313" key="2">
    <source>
        <dbReference type="EMBL" id="GHC64423.1"/>
    </source>
</evidence>
<organism evidence="2 3">
    <name type="scientific">Neogemmobacter tilapiae</name>
    <dbReference type="NCBI Taxonomy" id="875041"/>
    <lineage>
        <taxon>Bacteria</taxon>
        <taxon>Pseudomonadati</taxon>
        <taxon>Pseudomonadota</taxon>
        <taxon>Alphaproteobacteria</taxon>
        <taxon>Rhodobacterales</taxon>
        <taxon>Paracoccaceae</taxon>
        <taxon>Neogemmobacter</taxon>
    </lineage>
</organism>
<dbReference type="EMBL" id="BMYJ01000011">
    <property type="protein sequence ID" value="GHC64423.1"/>
    <property type="molecule type" value="Genomic_DNA"/>
</dbReference>
<reference evidence="2" key="1">
    <citation type="journal article" date="2014" name="Int. J. Syst. Evol. Microbiol.">
        <title>Complete genome sequence of Corynebacterium casei LMG S-19264T (=DSM 44701T), isolated from a smear-ripened cheese.</title>
        <authorList>
            <consortium name="US DOE Joint Genome Institute (JGI-PGF)"/>
            <person name="Walter F."/>
            <person name="Albersmeier A."/>
            <person name="Kalinowski J."/>
            <person name="Ruckert C."/>
        </authorList>
    </citation>
    <scope>NUCLEOTIDE SEQUENCE</scope>
    <source>
        <strain evidence="2">KCTC 23310</strain>
    </source>
</reference>
<keyword evidence="3" id="KW-1185">Reference proteome</keyword>
<reference evidence="2" key="2">
    <citation type="submission" date="2020-09" db="EMBL/GenBank/DDBJ databases">
        <authorList>
            <person name="Sun Q."/>
            <person name="Kim S."/>
        </authorList>
    </citation>
    <scope>NUCLEOTIDE SEQUENCE</scope>
    <source>
        <strain evidence="2">KCTC 23310</strain>
    </source>
</reference>
<name>A0A918TUS0_9RHOB</name>
<evidence type="ECO:0000313" key="3">
    <source>
        <dbReference type="Proteomes" id="UP000638981"/>
    </source>
</evidence>
<feature type="region of interest" description="Disordered" evidence="1">
    <location>
        <begin position="62"/>
        <end position="83"/>
    </location>
</feature>
<dbReference type="Proteomes" id="UP000638981">
    <property type="component" value="Unassembled WGS sequence"/>
</dbReference>
<sequence>MQKPPLGPDGFGQGRTFGTQAAKVGGMIRVALDADLIALALDQDAATHPAIGAGGAGCDGFPPSPALPHEGGGGVPYSIGVQR</sequence>
<proteinExistence type="predicted"/>
<protein>
    <submittedName>
        <fullName evidence="2">Uncharacterized protein</fullName>
    </submittedName>
</protein>
<gene>
    <name evidence="2" type="ORF">GCM10007315_31020</name>
</gene>
<comment type="caution">
    <text evidence="2">The sequence shown here is derived from an EMBL/GenBank/DDBJ whole genome shotgun (WGS) entry which is preliminary data.</text>
</comment>